<evidence type="ECO:0000256" key="2">
    <source>
        <dbReference type="ARBA" id="ARBA00022771"/>
    </source>
</evidence>
<keyword evidence="3" id="KW-0862">Zinc</keyword>
<comment type="caution">
    <text evidence="6">The sequence shown here is derived from an EMBL/GenBank/DDBJ whole genome shotgun (WGS) entry which is preliminary data.</text>
</comment>
<accession>A0AAD6RY33</accession>
<proteinExistence type="predicted"/>
<dbReference type="Pfam" id="PF01753">
    <property type="entry name" value="zf-MYND"/>
    <property type="match status" value="1"/>
</dbReference>
<evidence type="ECO:0000313" key="6">
    <source>
        <dbReference type="EMBL" id="KAJ7017324.1"/>
    </source>
</evidence>
<gene>
    <name evidence="6" type="ORF">C8F04DRAFT_1156688</name>
</gene>
<keyword evidence="7" id="KW-1185">Reference proteome</keyword>
<name>A0AAD6RY33_9AGAR</name>
<organism evidence="6 7">
    <name type="scientific">Mycena alexandri</name>
    <dbReference type="NCBI Taxonomy" id="1745969"/>
    <lineage>
        <taxon>Eukaryota</taxon>
        <taxon>Fungi</taxon>
        <taxon>Dikarya</taxon>
        <taxon>Basidiomycota</taxon>
        <taxon>Agaricomycotina</taxon>
        <taxon>Agaricomycetes</taxon>
        <taxon>Agaricomycetidae</taxon>
        <taxon>Agaricales</taxon>
        <taxon>Marasmiineae</taxon>
        <taxon>Mycenaceae</taxon>
        <taxon>Mycena</taxon>
    </lineage>
</organism>
<evidence type="ECO:0000256" key="1">
    <source>
        <dbReference type="ARBA" id="ARBA00022723"/>
    </source>
</evidence>
<dbReference type="SUPFAM" id="SSF144232">
    <property type="entry name" value="HIT/MYND zinc finger-like"/>
    <property type="match status" value="1"/>
</dbReference>
<protein>
    <recommendedName>
        <fullName evidence="5">MYND-type domain-containing protein</fullName>
    </recommendedName>
</protein>
<sequence>MNSHDSDCSCEDPNARLTSTTLETLVQLKRDLKPLEMSTDEINETVTILLQYLKASDIPHRDKGCCTHVLGQFHAHFAVTSLALISYTIRPEPDSQFVTSLVEAWPGIWKWLDYTFENWVISPLFLDRDNANRYHAFQTIISSLRSFVKIPALCDRLLATGGGQKVFVMLGSCWLYEIEDEFKEAAASKENGFLTATEPLLDLGTFKPGPPPDLFFGCIMPSSNESKPVRVALDHLECLSRYLTHTTPWSSPAIFILDYHLRMATTMTAALPYLHTLLAQNSVRTITRILVSLTAGPYDITTAGGVAQCIGSCFEYLDIVLPAADGFAWTTHSVQVGLIPAMLRAQAWLADMPDDNAQATLVKLIRLLSLYSMYPSLLRHLVRSLERSRELGLPKTVMDNPPVWTAYSELEELVADRKRLFDTDMSLRCHNLSCRKIDTKNNYSSCSSCFTTSYCSSDCQKEHWKNGHRVECKSLKQLRLDGKAPPVSPEDYDFATKLVIEVIGRRKDEVVRVWREEMPARTPVVSLNYFLDDPKGVLVAGSPNKYPPQGYTEFRQVREMWDNVISQDIHKEHIVAGAYLPYGSSGKLHFLWLGIDNRETEGTVVERLIRTVERM</sequence>
<evidence type="ECO:0000256" key="3">
    <source>
        <dbReference type="ARBA" id="ARBA00022833"/>
    </source>
</evidence>
<dbReference type="Proteomes" id="UP001218188">
    <property type="component" value="Unassembled WGS sequence"/>
</dbReference>
<evidence type="ECO:0000313" key="7">
    <source>
        <dbReference type="Proteomes" id="UP001218188"/>
    </source>
</evidence>
<evidence type="ECO:0000259" key="5">
    <source>
        <dbReference type="PROSITE" id="PS50865"/>
    </source>
</evidence>
<feature type="domain" description="MYND-type" evidence="5">
    <location>
        <begin position="431"/>
        <end position="472"/>
    </location>
</feature>
<keyword evidence="1" id="KW-0479">Metal-binding</keyword>
<dbReference type="Gene3D" id="6.10.140.2220">
    <property type="match status" value="1"/>
</dbReference>
<keyword evidence="2 4" id="KW-0863">Zinc-finger</keyword>
<dbReference type="EMBL" id="JARJCM010000416">
    <property type="protein sequence ID" value="KAJ7017324.1"/>
    <property type="molecule type" value="Genomic_DNA"/>
</dbReference>
<dbReference type="InterPro" id="IPR002893">
    <property type="entry name" value="Znf_MYND"/>
</dbReference>
<dbReference type="Gene3D" id="1.10.220.160">
    <property type="match status" value="1"/>
</dbReference>
<dbReference type="PROSITE" id="PS50865">
    <property type="entry name" value="ZF_MYND_2"/>
    <property type="match status" value="1"/>
</dbReference>
<dbReference type="GO" id="GO:0008270">
    <property type="term" value="F:zinc ion binding"/>
    <property type="evidence" value="ECO:0007669"/>
    <property type="project" value="UniProtKB-KW"/>
</dbReference>
<dbReference type="AlphaFoldDB" id="A0AAD6RY33"/>
<reference evidence="6" key="1">
    <citation type="submission" date="2023-03" db="EMBL/GenBank/DDBJ databases">
        <title>Massive genome expansion in bonnet fungi (Mycena s.s.) driven by repeated elements and novel gene families across ecological guilds.</title>
        <authorList>
            <consortium name="Lawrence Berkeley National Laboratory"/>
            <person name="Harder C.B."/>
            <person name="Miyauchi S."/>
            <person name="Viragh M."/>
            <person name="Kuo A."/>
            <person name="Thoen E."/>
            <person name="Andreopoulos B."/>
            <person name="Lu D."/>
            <person name="Skrede I."/>
            <person name="Drula E."/>
            <person name="Henrissat B."/>
            <person name="Morin E."/>
            <person name="Kohler A."/>
            <person name="Barry K."/>
            <person name="LaButti K."/>
            <person name="Morin E."/>
            <person name="Salamov A."/>
            <person name="Lipzen A."/>
            <person name="Mereny Z."/>
            <person name="Hegedus B."/>
            <person name="Baldrian P."/>
            <person name="Stursova M."/>
            <person name="Weitz H."/>
            <person name="Taylor A."/>
            <person name="Grigoriev I.V."/>
            <person name="Nagy L.G."/>
            <person name="Martin F."/>
            <person name="Kauserud H."/>
        </authorList>
    </citation>
    <scope>NUCLEOTIDE SEQUENCE</scope>
    <source>
        <strain evidence="6">CBHHK200</strain>
    </source>
</reference>
<evidence type="ECO:0000256" key="4">
    <source>
        <dbReference type="PROSITE-ProRule" id="PRU00134"/>
    </source>
</evidence>